<dbReference type="PANTHER" id="PTHR43611">
    <property type="entry name" value="ALPHA-D-GLUCOSE 1-PHOSPHATE PHOSPHATASE"/>
    <property type="match status" value="1"/>
</dbReference>
<dbReference type="Gene3D" id="1.10.150.240">
    <property type="entry name" value="Putative phosphatase, domain 2"/>
    <property type="match status" value="1"/>
</dbReference>
<sequence>MSSTTDPTTTPAPAAGVVWDLGNVLIDWDPRAAVAAGLGEAEAGRFFDGFDFATWNHDCDAGLSWDEALARLEREHPQWLQHGRAYHEHFAASLVGEHADTIGLLRELRAAGVPQVGLTNFSAELYPQAQAKFPFLDLLDDVVVSGAERVAKPDPAIYRLAAERCGLPLAALVFVDDKPGNAAAAVALGMRGLVYAGADRLRADLRALGLPV</sequence>
<gene>
    <name evidence="1" type="ORF">F0U47_07485</name>
</gene>
<dbReference type="GO" id="GO:0016787">
    <property type="term" value="F:hydrolase activity"/>
    <property type="evidence" value="ECO:0007669"/>
    <property type="project" value="UniProtKB-KW"/>
</dbReference>
<evidence type="ECO:0000313" key="2">
    <source>
        <dbReference type="Proteomes" id="UP000324351"/>
    </source>
</evidence>
<dbReference type="InterPro" id="IPR023214">
    <property type="entry name" value="HAD_sf"/>
</dbReference>
<dbReference type="PRINTS" id="PR00413">
    <property type="entry name" value="HADHALOGNASE"/>
</dbReference>
<dbReference type="InterPro" id="IPR023198">
    <property type="entry name" value="PGP-like_dom2"/>
</dbReference>
<organism evidence="1 2">
    <name type="scientific">Nocardioides antri</name>
    <dbReference type="NCBI Taxonomy" id="2607659"/>
    <lineage>
        <taxon>Bacteria</taxon>
        <taxon>Bacillati</taxon>
        <taxon>Actinomycetota</taxon>
        <taxon>Actinomycetes</taxon>
        <taxon>Propionibacteriales</taxon>
        <taxon>Nocardioidaceae</taxon>
        <taxon>Nocardioides</taxon>
    </lineage>
</organism>
<dbReference type="Pfam" id="PF00702">
    <property type="entry name" value="Hydrolase"/>
    <property type="match status" value="1"/>
</dbReference>
<name>A0A5B1M594_9ACTN</name>
<comment type="caution">
    <text evidence="1">The sequence shown here is derived from an EMBL/GenBank/DDBJ whole genome shotgun (WGS) entry which is preliminary data.</text>
</comment>
<dbReference type="Proteomes" id="UP000324351">
    <property type="component" value="Unassembled WGS sequence"/>
</dbReference>
<accession>A0A5B1M594</accession>
<keyword evidence="2" id="KW-1185">Reference proteome</keyword>
<evidence type="ECO:0000313" key="1">
    <source>
        <dbReference type="EMBL" id="KAA1428033.1"/>
    </source>
</evidence>
<dbReference type="SUPFAM" id="SSF56784">
    <property type="entry name" value="HAD-like"/>
    <property type="match status" value="1"/>
</dbReference>
<dbReference type="PANTHER" id="PTHR43611:SF3">
    <property type="entry name" value="FLAVIN MONONUCLEOTIDE HYDROLASE 1, CHLOROPLATIC"/>
    <property type="match status" value="1"/>
</dbReference>
<dbReference type="EMBL" id="VUJW01000003">
    <property type="protein sequence ID" value="KAA1428033.1"/>
    <property type="molecule type" value="Genomic_DNA"/>
</dbReference>
<reference evidence="1 2" key="2">
    <citation type="submission" date="2019-09" db="EMBL/GenBank/DDBJ databases">
        <authorList>
            <person name="Jin C."/>
        </authorList>
    </citation>
    <scope>NUCLEOTIDE SEQUENCE [LARGE SCALE GENOMIC DNA]</scope>
    <source>
        <strain evidence="1 2">BN140041</strain>
    </source>
</reference>
<protein>
    <submittedName>
        <fullName evidence="1">HAD-IA family hydrolase</fullName>
    </submittedName>
</protein>
<dbReference type="InterPro" id="IPR036412">
    <property type="entry name" value="HAD-like_sf"/>
</dbReference>
<dbReference type="NCBIfam" id="TIGR01509">
    <property type="entry name" value="HAD-SF-IA-v3"/>
    <property type="match status" value="1"/>
</dbReference>
<keyword evidence="1" id="KW-0378">Hydrolase</keyword>
<proteinExistence type="predicted"/>
<dbReference type="AlphaFoldDB" id="A0A5B1M594"/>
<dbReference type="InterPro" id="IPR006439">
    <property type="entry name" value="HAD-SF_hydro_IA"/>
</dbReference>
<reference evidence="1 2" key="1">
    <citation type="submission" date="2019-09" db="EMBL/GenBank/DDBJ databases">
        <title>Nocardioides panacisoli sp. nov., isolated from the soil of a ginseng field.</title>
        <authorList>
            <person name="Cho C."/>
        </authorList>
    </citation>
    <scope>NUCLEOTIDE SEQUENCE [LARGE SCALE GENOMIC DNA]</scope>
    <source>
        <strain evidence="1 2">BN140041</strain>
    </source>
</reference>
<dbReference type="SFLD" id="SFLDG01129">
    <property type="entry name" value="C1.5:_HAD__Beta-PGM__Phosphata"/>
    <property type="match status" value="1"/>
</dbReference>
<dbReference type="SFLD" id="SFLDS00003">
    <property type="entry name" value="Haloacid_Dehalogenase"/>
    <property type="match status" value="1"/>
</dbReference>
<dbReference type="Gene3D" id="3.40.50.1000">
    <property type="entry name" value="HAD superfamily/HAD-like"/>
    <property type="match status" value="1"/>
</dbReference>